<name>A0A843TKG7_COLES</name>
<sequence length="280" mass="30206">MQRTSQNSGNLNATSLGVAMRTRRAPLSCSKTENKPAFWANQPAHNAPETLAILEDVASGRPEELDEVEEESPKHEALVSEELERILLLGLRDTLGDLPRLEDGNLPRLEGVAEGEEPSCCGVRSWRHLLLRSVVGSSITIPREVALDYAPLLCDCLGGMVASKKKEDGGSETSDGKRWRMEEMVWGSFLSDNRVDANLCDLQNIGSPEDSFSTRFSLSLALFSCPCFPIATNGCRSYLLSQGLARLTPTPTGEGEEDVSQSSSSSEPHRSGAGSAPSAV</sequence>
<dbReference type="AlphaFoldDB" id="A0A843TKG7"/>
<gene>
    <name evidence="2" type="ORF">Taro_004599</name>
</gene>
<evidence type="ECO:0000313" key="2">
    <source>
        <dbReference type="EMBL" id="MQL72238.1"/>
    </source>
</evidence>
<feature type="compositionally biased region" description="Low complexity" evidence="1">
    <location>
        <begin position="260"/>
        <end position="280"/>
    </location>
</feature>
<dbReference type="EMBL" id="NMUH01000124">
    <property type="protein sequence ID" value="MQL72238.1"/>
    <property type="molecule type" value="Genomic_DNA"/>
</dbReference>
<organism evidence="2 3">
    <name type="scientific">Colocasia esculenta</name>
    <name type="common">Wild taro</name>
    <name type="synonym">Arum esculentum</name>
    <dbReference type="NCBI Taxonomy" id="4460"/>
    <lineage>
        <taxon>Eukaryota</taxon>
        <taxon>Viridiplantae</taxon>
        <taxon>Streptophyta</taxon>
        <taxon>Embryophyta</taxon>
        <taxon>Tracheophyta</taxon>
        <taxon>Spermatophyta</taxon>
        <taxon>Magnoliopsida</taxon>
        <taxon>Liliopsida</taxon>
        <taxon>Araceae</taxon>
        <taxon>Aroideae</taxon>
        <taxon>Colocasieae</taxon>
        <taxon>Colocasia</taxon>
    </lineage>
</organism>
<protein>
    <submittedName>
        <fullName evidence="2">Uncharacterized protein</fullName>
    </submittedName>
</protein>
<comment type="caution">
    <text evidence="2">The sequence shown here is derived from an EMBL/GenBank/DDBJ whole genome shotgun (WGS) entry which is preliminary data.</text>
</comment>
<accession>A0A843TKG7</accession>
<feature type="region of interest" description="Disordered" evidence="1">
    <location>
        <begin position="248"/>
        <end position="280"/>
    </location>
</feature>
<proteinExistence type="predicted"/>
<reference evidence="2" key="1">
    <citation type="submission" date="2017-07" db="EMBL/GenBank/DDBJ databases">
        <title>Taro Niue Genome Assembly and Annotation.</title>
        <authorList>
            <person name="Atibalentja N."/>
            <person name="Keating K."/>
            <person name="Fields C.J."/>
        </authorList>
    </citation>
    <scope>NUCLEOTIDE SEQUENCE</scope>
    <source>
        <strain evidence="2">Niue_2</strain>
        <tissue evidence="2">Leaf</tissue>
    </source>
</reference>
<evidence type="ECO:0000256" key="1">
    <source>
        <dbReference type="SAM" id="MobiDB-lite"/>
    </source>
</evidence>
<dbReference type="Proteomes" id="UP000652761">
    <property type="component" value="Unassembled WGS sequence"/>
</dbReference>
<keyword evidence="3" id="KW-1185">Reference proteome</keyword>
<evidence type="ECO:0000313" key="3">
    <source>
        <dbReference type="Proteomes" id="UP000652761"/>
    </source>
</evidence>